<comment type="caution">
    <text evidence="1">The sequence shown here is derived from an EMBL/GenBank/DDBJ whole genome shotgun (WGS) entry which is preliminary data.</text>
</comment>
<name>A0A9W4SFE7_9GLOM</name>
<dbReference type="EMBL" id="CAMKVN010000359">
    <property type="protein sequence ID" value="CAI2167085.1"/>
    <property type="molecule type" value="Genomic_DNA"/>
</dbReference>
<protein>
    <submittedName>
        <fullName evidence="1">7869_t:CDS:1</fullName>
    </submittedName>
</protein>
<evidence type="ECO:0000313" key="1">
    <source>
        <dbReference type="EMBL" id="CAI2167085.1"/>
    </source>
</evidence>
<gene>
    <name evidence="1" type="ORF">FWILDA_LOCUS2896</name>
</gene>
<accession>A0A9W4SFE7</accession>
<dbReference type="Proteomes" id="UP001153678">
    <property type="component" value="Unassembled WGS sequence"/>
</dbReference>
<organism evidence="1 2">
    <name type="scientific">Funneliformis geosporum</name>
    <dbReference type="NCBI Taxonomy" id="1117311"/>
    <lineage>
        <taxon>Eukaryota</taxon>
        <taxon>Fungi</taxon>
        <taxon>Fungi incertae sedis</taxon>
        <taxon>Mucoromycota</taxon>
        <taxon>Glomeromycotina</taxon>
        <taxon>Glomeromycetes</taxon>
        <taxon>Glomerales</taxon>
        <taxon>Glomeraceae</taxon>
        <taxon>Funneliformis</taxon>
    </lineage>
</organism>
<evidence type="ECO:0000313" key="2">
    <source>
        <dbReference type="Proteomes" id="UP001153678"/>
    </source>
</evidence>
<proteinExistence type="predicted"/>
<reference evidence="1" key="1">
    <citation type="submission" date="2022-08" db="EMBL/GenBank/DDBJ databases">
        <authorList>
            <person name="Kallberg Y."/>
            <person name="Tangrot J."/>
            <person name="Rosling A."/>
        </authorList>
    </citation>
    <scope>NUCLEOTIDE SEQUENCE</scope>
    <source>
        <strain evidence="1">Wild A</strain>
    </source>
</reference>
<keyword evidence="2" id="KW-1185">Reference proteome</keyword>
<sequence>MKNEWNNMRDKLVEKQESGELAHDIEIPEVSSINNWIARFTAKSKKNLSEQAIASF</sequence>
<dbReference type="OrthoDB" id="2307727at2759"/>
<dbReference type="AlphaFoldDB" id="A0A9W4SFE7"/>